<keyword evidence="3" id="KW-1185">Reference proteome</keyword>
<feature type="transmembrane region" description="Helical" evidence="1">
    <location>
        <begin position="222"/>
        <end position="242"/>
    </location>
</feature>
<dbReference type="AlphaFoldDB" id="A0A9P5Z8I3"/>
<protein>
    <submittedName>
        <fullName evidence="2">Uncharacterized protein</fullName>
    </submittedName>
</protein>
<dbReference type="EMBL" id="MU155172">
    <property type="protein sequence ID" value="KAF9481934.1"/>
    <property type="molecule type" value="Genomic_DNA"/>
</dbReference>
<evidence type="ECO:0000313" key="3">
    <source>
        <dbReference type="Proteomes" id="UP000807469"/>
    </source>
</evidence>
<dbReference type="OrthoDB" id="3038990at2759"/>
<feature type="transmembrane region" description="Helical" evidence="1">
    <location>
        <begin position="162"/>
        <end position="186"/>
    </location>
</feature>
<proteinExistence type="predicted"/>
<gene>
    <name evidence="2" type="ORF">BDN70DRAFT_930474</name>
</gene>
<feature type="transmembrane region" description="Helical" evidence="1">
    <location>
        <begin position="120"/>
        <end position="142"/>
    </location>
</feature>
<accession>A0A9P5Z8I3</accession>
<keyword evidence="1" id="KW-1133">Transmembrane helix</keyword>
<feature type="transmembrane region" description="Helical" evidence="1">
    <location>
        <begin position="86"/>
        <end position="108"/>
    </location>
</feature>
<sequence>MIIHNNGAAAVASQGTYETAISTYVQAASVGIFCWDILDNIPADFKLITQNRVSFVVIIYVASRIGSLGEVLASTIYHTAPVGDCVLFDAMAASFYPISLSLSGLLFFFRLRAIYDQNSVVISAFFLLWLALVVSTVLIPIGVRGGPIGESAYCQDVSAPDYIYAAIVAPLVHDTAVFFAISYRLMQNAYVDFSLRKGFKMMLFGKHLPNLTKSLFIDGQRYYLMTLISNILTAILILMTSLPVPLRSMLPVFNVALTNIMACRVYRRTKTGLFRESELSTTYMKDMINIQITSPCQEMGRESQGVESHIVFCENNLEDGTSFVLARPSSIGRN</sequence>
<keyword evidence="1" id="KW-0472">Membrane</keyword>
<evidence type="ECO:0000256" key="1">
    <source>
        <dbReference type="SAM" id="Phobius"/>
    </source>
</evidence>
<dbReference type="Proteomes" id="UP000807469">
    <property type="component" value="Unassembled WGS sequence"/>
</dbReference>
<name>A0A9P5Z8I3_9AGAR</name>
<evidence type="ECO:0000313" key="2">
    <source>
        <dbReference type="EMBL" id="KAF9481934.1"/>
    </source>
</evidence>
<organism evidence="2 3">
    <name type="scientific">Pholiota conissans</name>
    <dbReference type="NCBI Taxonomy" id="109636"/>
    <lineage>
        <taxon>Eukaryota</taxon>
        <taxon>Fungi</taxon>
        <taxon>Dikarya</taxon>
        <taxon>Basidiomycota</taxon>
        <taxon>Agaricomycotina</taxon>
        <taxon>Agaricomycetes</taxon>
        <taxon>Agaricomycetidae</taxon>
        <taxon>Agaricales</taxon>
        <taxon>Agaricineae</taxon>
        <taxon>Strophariaceae</taxon>
        <taxon>Pholiota</taxon>
    </lineage>
</organism>
<comment type="caution">
    <text evidence="2">The sequence shown here is derived from an EMBL/GenBank/DDBJ whole genome shotgun (WGS) entry which is preliminary data.</text>
</comment>
<keyword evidence="1" id="KW-0812">Transmembrane</keyword>
<feature type="transmembrane region" description="Helical" evidence="1">
    <location>
        <begin position="55"/>
        <end position="80"/>
    </location>
</feature>
<reference evidence="2" key="1">
    <citation type="submission" date="2020-11" db="EMBL/GenBank/DDBJ databases">
        <authorList>
            <consortium name="DOE Joint Genome Institute"/>
            <person name="Ahrendt S."/>
            <person name="Riley R."/>
            <person name="Andreopoulos W."/>
            <person name="Labutti K."/>
            <person name="Pangilinan J."/>
            <person name="Ruiz-Duenas F.J."/>
            <person name="Barrasa J.M."/>
            <person name="Sanchez-Garcia M."/>
            <person name="Camarero S."/>
            <person name="Miyauchi S."/>
            <person name="Serrano A."/>
            <person name="Linde D."/>
            <person name="Babiker R."/>
            <person name="Drula E."/>
            <person name="Ayuso-Fernandez I."/>
            <person name="Pacheco R."/>
            <person name="Padilla G."/>
            <person name="Ferreira P."/>
            <person name="Barriuso J."/>
            <person name="Kellner H."/>
            <person name="Castanera R."/>
            <person name="Alfaro M."/>
            <person name="Ramirez L."/>
            <person name="Pisabarro A.G."/>
            <person name="Kuo A."/>
            <person name="Tritt A."/>
            <person name="Lipzen A."/>
            <person name="He G."/>
            <person name="Yan M."/>
            <person name="Ng V."/>
            <person name="Cullen D."/>
            <person name="Martin F."/>
            <person name="Rosso M.-N."/>
            <person name="Henrissat B."/>
            <person name="Hibbett D."/>
            <person name="Martinez A.T."/>
            <person name="Grigoriev I.V."/>
        </authorList>
    </citation>
    <scope>NUCLEOTIDE SEQUENCE</scope>
    <source>
        <strain evidence="2">CIRM-BRFM 674</strain>
    </source>
</reference>